<evidence type="ECO:0000256" key="6">
    <source>
        <dbReference type="ARBA" id="ARBA00022833"/>
    </source>
</evidence>
<dbReference type="Pfam" id="PF00856">
    <property type="entry name" value="SET"/>
    <property type="match status" value="1"/>
</dbReference>
<dbReference type="KEGG" id="soy:115879340"/>
<keyword evidence="3" id="KW-0949">S-adenosyl-L-methionine</keyword>
<dbReference type="GO" id="GO:0042051">
    <property type="term" value="P:compound eye photoreceptor development"/>
    <property type="evidence" value="ECO:0007669"/>
    <property type="project" value="TreeGrafter"/>
</dbReference>
<keyword evidence="1" id="KW-0489">Methyltransferase</keyword>
<dbReference type="InParanoid" id="A0A6J2XLM5"/>
<evidence type="ECO:0000256" key="2">
    <source>
        <dbReference type="ARBA" id="ARBA00022679"/>
    </source>
</evidence>
<dbReference type="InterPro" id="IPR052097">
    <property type="entry name" value="SET-MYND_domain_protein"/>
</dbReference>
<dbReference type="RefSeq" id="XP_030751976.1">
    <property type="nucleotide sequence ID" value="XM_030896116.1"/>
</dbReference>
<evidence type="ECO:0000256" key="10">
    <source>
        <dbReference type="PROSITE-ProRule" id="PRU00134"/>
    </source>
</evidence>
<dbReference type="PANTHER" id="PTHR46165:SF5">
    <property type="entry name" value="RE32936P"/>
    <property type="match status" value="1"/>
</dbReference>
<dbReference type="GO" id="GO:0008170">
    <property type="term" value="F:N-methyltransferase activity"/>
    <property type="evidence" value="ECO:0007669"/>
    <property type="project" value="UniProtKB-ARBA"/>
</dbReference>
<dbReference type="GO" id="GO:0005634">
    <property type="term" value="C:nucleus"/>
    <property type="evidence" value="ECO:0007669"/>
    <property type="project" value="TreeGrafter"/>
</dbReference>
<dbReference type="AlphaFoldDB" id="A0A6J2XLM5"/>
<evidence type="ECO:0000256" key="4">
    <source>
        <dbReference type="ARBA" id="ARBA00022723"/>
    </source>
</evidence>
<dbReference type="PROSITE" id="PS50280">
    <property type="entry name" value="SET"/>
    <property type="match status" value="1"/>
</dbReference>
<dbReference type="GO" id="GO:0008270">
    <property type="term" value="F:zinc ion binding"/>
    <property type="evidence" value="ECO:0007669"/>
    <property type="project" value="UniProtKB-KW"/>
</dbReference>
<evidence type="ECO:0000256" key="9">
    <source>
        <dbReference type="ARBA" id="ARBA00093680"/>
    </source>
</evidence>
<evidence type="ECO:0000313" key="13">
    <source>
        <dbReference type="Proteomes" id="UP000504635"/>
    </source>
</evidence>
<proteinExistence type="predicted"/>
<dbReference type="OrthoDB" id="1028014at2759"/>
<dbReference type="GO" id="GO:0008276">
    <property type="term" value="F:protein methyltransferase activity"/>
    <property type="evidence" value="ECO:0007669"/>
    <property type="project" value="UniProtKB-ARBA"/>
</dbReference>
<dbReference type="InterPro" id="IPR002893">
    <property type="entry name" value="Znf_MYND"/>
</dbReference>
<dbReference type="CDD" id="cd10536">
    <property type="entry name" value="SET_SMYD4"/>
    <property type="match status" value="1"/>
</dbReference>
<evidence type="ECO:0000256" key="8">
    <source>
        <dbReference type="ARBA" id="ARBA00093635"/>
    </source>
</evidence>
<dbReference type="GeneID" id="115879340"/>
<keyword evidence="2" id="KW-0808">Transferase</keyword>
<dbReference type="Gene3D" id="6.10.140.2220">
    <property type="match status" value="1"/>
</dbReference>
<dbReference type="PROSITE" id="PS01360">
    <property type="entry name" value="ZF_MYND_1"/>
    <property type="match status" value="1"/>
</dbReference>
<evidence type="ECO:0000256" key="3">
    <source>
        <dbReference type="ARBA" id="ARBA00022691"/>
    </source>
</evidence>
<dbReference type="GO" id="GO:0032259">
    <property type="term" value="P:methylation"/>
    <property type="evidence" value="ECO:0007669"/>
    <property type="project" value="UniProtKB-KW"/>
</dbReference>
<dbReference type="InterPro" id="IPR046341">
    <property type="entry name" value="SET_dom_sf"/>
</dbReference>
<evidence type="ECO:0000256" key="1">
    <source>
        <dbReference type="ARBA" id="ARBA00022603"/>
    </source>
</evidence>
<accession>A0A6J2XLM5</accession>
<keyword evidence="5 10" id="KW-0863">Zinc-finger</keyword>
<dbReference type="GO" id="GO:0042826">
    <property type="term" value="F:histone deacetylase binding"/>
    <property type="evidence" value="ECO:0007669"/>
    <property type="project" value="TreeGrafter"/>
</dbReference>
<dbReference type="GO" id="GO:0008757">
    <property type="term" value="F:S-adenosylmethionine-dependent methyltransferase activity"/>
    <property type="evidence" value="ECO:0007669"/>
    <property type="project" value="UniProtKB-ARBA"/>
</dbReference>
<evidence type="ECO:0000256" key="5">
    <source>
        <dbReference type="ARBA" id="ARBA00022771"/>
    </source>
</evidence>
<evidence type="ECO:0000256" key="7">
    <source>
        <dbReference type="ARBA" id="ARBA00093423"/>
    </source>
</evidence>
<dbReference type="SUPFAM" id="SSF82199">
    <property type="entry name" value="SET domain"/>
    <property type="match status" value="1"/>
</dbReference>
<keyword evidence="13" id="KW-1185">Reference proteome</keyword>
<name>A0A6J2XLM5_SITOR</name>
<dbReference type="Proteomes" id="UP000504635">
    <property type="component" value="Unplaced"/>
</dbReference>
<dbReference type="SUPFAM" id="SSF144232">
    <property type="entry name" value="HIT/MYND zinc finger-like"/>
    <property type="match status" value="1"/>
</dbReference>
<dbReference type="Gene3D" id="1.10.220.160">
    <property type="match status" value="1"/>
</dbReference>
<gene>
    <name evidence="14" type="primary">LOC115879340</name>
</gene>
<dbReference type="PANTHER" id="PTHR46165">
    <property type="entry name" value="SET AND MYND DOMAIN-CONTAINING PROTEIN 4"/>
    <property type="match status" value="1"/>
</dbReference>
<feature type="domain" description="SET" evidence="11">
    <location>
        <begin position="248"/>
        <end position="510"/>
    </location>
</feature>
<reference evidence="14" key="1">
    <citation type="submission" date="2025-08" db="UniProtKB">
        <authorList>
            <consortium name="RefSeq"/>
        </authorList>
    </citation>
    <scope>IDENTIFICATION</scope>
    <source>
        <tissue evidence="14">Gonads</tissue>
    </source>
</reference>
<protein>
    <recommendedName>
        <fullName evidence="8">Protein-lysine N-methyltransferase SMYD4</fullName>
    </recommendedName>
    <alternativeName>
        <fullName evidence="9">SET and MYND domain-containing protein 4</fullName>
    </alternativeName>
</protein>
<dbReference type="GO" id="GO:0005737">
    <property type="term" value="C:cytoplasm"/>
    <property type="evidence" value="ECO:0007669"/>
    <property type="project" value="TreeGrafter"/>
</dbReference>
<comment type="function">
    <text evidence="7">Protein-lysine N-methyltransferase. Monomethylates PRMT5, modulating its transcriptional activity. May also act as a histone methyltransferase. Plays a critical role in cardiac development. Acts as a key epigenetic regulator of gene expression during cardiac development via its dual activities as a methyltransferase and negative regulator of HDAC1.</text>
</comment>
<keyword evidence="6" id="KW-0862">Zinc</keyword>
<feature type="domain" description="MYND-type" evidence="12">
    <location>
        <begin position="293"/>
        <end position="332"/>
    </location>
</feature>
<dbReference type="InterPro" id="IPR001214">
    <property type="entry name" value="SET_dom"/>
</dbReference>
<evidence type="ECO:0000259" key="11">
    <source>
        <dbReference type="PROSITE" id="PS50280"/>
    </source>
</evidence>
<dbReference type="Pfam" id="PF01753">
    <property type="entry name" value="zf-MYND"/>
    <property type="match status" value="1"/>
</dbReference>
<dbReference type="SUPFAM" id="SSF48452">
    <property type="entry name" value="TPR-like"/>
    <property type="match status" value="1"/>
</dbReference>
<dbReference type="FunCoup" id="A0A6J2XLM5">
    <property type="interactions" value="590"/>
</dbReference>
<dbReference type="Gene3D" id="1.25.40.10">
    <property type="entry name" value="Tetratricopeptide repeat domain"/>
    <property type="match status" value="1"/>
</dbReference>
<dbReference type="Gene3D" id="2.170.270.10">
    <property type="entry name" value="SET domain"/>
    <property type="match status" value="1"/>
</dbReference>
<dbReference type="InterPro" id="IPR044421">
    <property type="entry name" value="SMYD4_SET"/>
</dbReference>
<dbReference type="InterPro" id="IPR011990">
    <property type="entry name" value="TPR-like_helical_dom_sf"/>
</dbReference>
<organism evidence="13 14">
    <name type="scientific">Sitophilus oryzae</name>
    <name type="common">Rice weevil</name>
    <name type="synonym">Curculio oryzae</name>
    <dbReference type="NCBI Taxonomy" id="7048"/>
    <lineage>
        <taxon>Eukaryota</taxon>
        <taxon>Metazoa</taxon>
        <taxon>Ecdysozoa</taxon>
        <taxon>Arthropoda</taxon>
        <taxon>Hexapoda</taxon>
        <taxon>Insecta</taxon>
        <taxon>Pterygota</taxon>
        <taxon>Neoptera</taxon>
        <taxon>Endopterygota</taxon>
        <taxon>Coleoptera</taxon>
        <taxon>Polyphaga</taxon>
        <taxon>Cucujiformia</taxon>
        <taxon>Curculionidae</taxon>
        <taxon>Dryophthorinae</taxon>
        <taxon>Sitophilus</taxon>
    </lineage>
</organism>
<keyword evidence="4" id="KW-0479">Metal-binding</keyword>
<evidence type="ECO:0000259" key="12">
    <source>
        <dbReference type="PROSITE" id="PS50865"/>
    </source>
</evidence>
<sequence>MSENKFLDIAYKDLCSEKTLQSNSQGFFLNFADFVVEEVGKAWIKENFNKLRSDNERIKFVYECEKVKDYVLNFLSNVKEVYREKNASFSQKKRLEADHLLKQKDPRKALMLYCQSVLRAPRTGADVQIDSGLSLSLALWGRSQALIELRKYREALSDIQQALKENLSGSYKAQAFWKMGICYRAMNDENKAKVSYDLAEKLLGNDKEKIRQLNEDRMRSFPKEEVTVDSQKPKLSTEFKHNLPNASGKLSVKISKEAGRYIIANEDIQSGETLVVESPYVACLLPEMFGLQCHHCFKNLESPMGCLDCSSVAFCTSKCRDEAVSTYHKHECKYLDLLIGSGMSILAHSALRMVTQNGLKKSLDIYHNRKNEKIYALCTHVQQRPPLDFFQRSLMAAFLLRCLQMSGFFPNTSRDQVVPTEEGYQIGEMLLFNLQMLQFNAHEVYVTKYTSSQKVVDSKIVYIGVALYLTTSIFNHDCHPAMTRHFVGKDIVLVAARPIKANEPVPENYGMIFTRKVLSDRQRTLSSRYWFQCRCLACTQNWPAIGMGLEQVSKRLKCPTSQCSQTFTLPVAKESLQCPKCKKIVNLTNKILLLHWCEEQYQQAFQFMDDHEMRKAIDILTSTIDTFYKIALPPHQQTHLAEEMLRLCLVHLGNASFSLENQPKEK</sequence>
<dbReference type="PROSITE" id="PS50865">
    <property type="entry name" value="ZF_MYND_2"/>
    <property type="match status" value="1"/>
</dbReference>
<evidence type="ECO:0000313" key="14">
    <source>
        <dbReference type="RefSeq" id="XP_030751976.1"/>
    </source>
</evidence>